<dbReference type="GO" id="GO:0003796">
    <property type="term" value="F:lysozyme activity"/>
    <property type="evidence" value="ECO:0007669"/>
    <property type="project" value="UniProtKB-EC"/>
</dbReference>
<evidence type="ECO:0000256" key="6">
    <source>
        <dbReference type="ARBA" id="ARBA00023295"/>
    </source>
</evidence>
<organism evidence="7 8">
    <name type="scientific">Glomus cerebriforme</name>
    <dbReference type="NCBI Taxonomy" id="658196"/>
    <lineage>
        <taxon>Eukaryota</taxon>
        <taxon>Fungi</taxon>
        <taxon>Fungi incertae sedis</taxon>
        <taxon>Mucoromycota</taxon>
        <taxon>Glomeromycotina</taxon>
        <taxon>Glomeromycetes</taxon>
        <taxon>Glomerales</taxon>
        <taxon>Glomeraceae</taxon>
        <taxon>Glomus</taxon>
    </lineage>
</organism>
<dbReference type="Pfam" id="PF00959">
    <property type="entry name" value="Phage_lysozyme"/>
    <property type="match status" value="1"/>
</dbReference>
<dbReference type="InterPro" id="IPR051018">
    <property type="entry name" value="Bacteriophage_GH24"/>
</dbReference>
<dbReference type="EMBL" id="QKYT01000049">
    <property type="protein sequence ID" value="RIA96167.1"/>
    <property type="molecule type" value="Genomic_DNA"/>
</dbReference>
<name>A0A397TI77_9GLOM</name>
<evidence type="ECO:0000256" key="1">
    <source>
        <dbReference type="ARBA" id="ARBA00000632"/>
    </source>
</evidence>
<dbReference type="SUPFAM" id="SSF53955">
    <property type="entry name" value="Lysozyme-like"/>
    <property type="match status" value="1"/>
</dbReference>
<keyword evidence="6" id="KW-0326">Glycosidase</keyword>
<sequence length="145" mass="16304">MKINREGINLIKNFEGFRSDFYNDSVGKKTIGYGHNCEANGEDGINPPITEEEGEELLMKDIAMFERAVDKETSGLVNSNQFSALVSFTYNLGQGNFRNSTLLKKIKEGDINGASDEFKKWVHGGGKKLPGLVRRREAERQLFLK</sequence>
<dbReference type="STRING" id="658196.A0A397TI77"/>
<proteinExistence type="inferred from homology"/>
<keyword evidence="2" id="KW-0929">Antimicrobial</keyword>
<evidence type="ECO:0000256" key="5">
    <source>
        <dbReference type="ARBA" id="ARBA00023200"/>
    </source>
</evidence>
<keyword evidence="3" id="KW-0081">Bacteriolytic enzyme</keyword>
<comment type="catalytic activity">
    <reaction evidence="1">
        <text>Hydrolysis of (1-&gt;4)-beta-linkages between N-acetylmuramic acid and N-acetyl-D-glucosamine residues in a peptidoglycan and between N-acetyl-D-glucosamine residues in chitodextrins.</text>
        <dbReference type="EC" id="3.2.1.17"/>
    </reaction>
</comment>
<accession>A0A397TI77</accession>
<reference evidence="7 8" key="1">
    <citation type="submission" date="2018-06" db="EMBL/GenBank/DDBJ databases">
        <title>Comparative genomics reveals the genomic features of Rhizophagus irregularis, R. cerebriforme, R. diaphanum and Gigaspora rosea, and their symbiotic lifestyle signature.</title>
        <authorList>
            <person name="Morin E."/>
            <person name="San Clemente H."/>
            <person name="Chen E.C.H."/>
            <person name="De La Providencia I."/>
            <person name="Hainaut M."/>
            <person name="Kuo A."/>
            <person name="Kohler A."/>
            <person name="Murat C."/>
            <person name="Tang N."/>
            <person name="Roy S."/>
            <person name="Loubradou J."/>
            <person name="Henrissat B."/>
            <person name="Grigoriev I.V."/>
            <person name="Corradi N."/>
            <person name="Roux C."/>
            <person name="Martin F.M."/>
        </authorList>
    </citation>
    <scope>NUCLEOTIDE SEQUENCE [LARGE SCALE GENOMIC DNA]</scope>
    <source>
        <strain evidence="7 8">DAOM 227022</strain>
    </source>
</reference>
<dbReference type="InterPro" id="IPR023347">
    <property type="entry name" value="Lysozyme_dom_sf"/>
</dbReference>
<keyword evidence="4 7" id="KW-0378">Hydrolase</keyword>
<dbReference type="GO" id="GO:0016998">
    <property type="term" value="P:cell wall macromolecule catabolic process"/>
    <property type="evidence" value="ECO:0007669"/>
    <property type="project" value="InterPro"/>
</dbReference>
<keyword evidence="5" id="KW-1035">Host cytoplasm</keyword>
<dbReference type="InterPro" id="IPR033907">
    <property type="entry name" value="Endolysin_autolysin"/>
</dbReference>
<dbReference type="GO" id="GO:0031640">
    <property type="term" value="P:killing of cells of another organism"/>
    <property type="evidence" value="ECO:0007669"/>
    <property type="project" value="UniProtKB-KW"/>
</dbReference>
<evidence type="ECO:0000256" key="4">
    <source>
        <dbReference type="ARBA" id="ARBA00022801"/>
    </source>
</evidence>
<comment type="caution">
    <text evidence="7">The sequence shown here is derived from an EMBL/GenBank/DDBJ whole genome shotgun (WGS) entry which is preliminary data.</text>
</comment>
<dbReference type="Proteomes" id="UP000265703">
    <property type="component" value="Unassembled WGS sequence"/>
</dbReference>
<dbReference type="GO" id="GO:0042742">
    <property type="term" value="P:defense response to bacterium"/>
    <property type="evidence" value="ECO:0007669"/>
    <property type="project" value="UniProtKB-KW"/>
</dbReference>
<dbReference type="AlphaFoldDB" id="A0A397TI77"/>
<evidence type="ECO:0000313" key="8">
    <source>
        <dbReference type="Proteomes" id="UP000265703"/>
    </source>
</evidence>
<dbReference type="HAMAP" id="MF_04110">
    <property type="entry name" value="ENDOLYSIN_T4"/>
    <property type="match status" value="1"/>
</dbReference>
<dbReference type="CDD" id="cd00737">
    <property type="entry name" value="lyz_endolysin_autolysin"/>
    <property type="match status" value="1"/>
</dbReference>
<dbReference type="PANTHER" id="PTHR38107:SF3">
    <property type="entry name" value="LYSOZYME RRRD-RELATED"/>
    <property type="match status" value="1"/>
</dbReference>
<dbReference type="GO" id="GO:0009253">
    <property type="term" value="P:peptidoglycan catabolic process"/>
    <property type="evidence" value="ECO:0007669"/>
    <property type="project" value="InterPro"/>
</dbReference>
<evidence type="ECO:0000256" key="3">
    <source>
        <dbReference type="ARBA" id="ARBA00022638"/>
    </source>
</evidence>
<keyword evidence="8" id="KW-1185">Reference proteome</keyword>
<dbReference type="OrthoDB" id="5358886at2759"/>
<dbReference type="PANTHER" id="PTHR38107">
    <property type="match status" value="1"/>
</dbReference>
<dbReference type="Gene3D" id="1.10.530.40">
    <property type="match status" value="1"/>
</dbReference>
<evidence type="ECO:0000256" key="2">
    <source>
        <dbReference type="ARBA" id="ARBA00022529"/>
    </source>
</evidence>
<evidence type="ECO:0000313" key="7">
    <source>
        <dbReference type="EMBL" id="RIA96167.1"/>
    </source>
</evidence>
<dbReference type="InterPro" id="IPR002196">
    <property type="entry name" value="Glyco_hydro_24"/>
</dbReference>
<gene>
    <name evidence="7" type="ORF">C1645_414304</name>
</gene>
<protein>
    <submittedName>
        <fullName evidence="7">Glycoside Hydrolase Family 24 protein</fullName>
    </submittedName>
</protein>
<dbReference type="InterPro" id="IPR034690">
    <property type="entry name" value="Endolysin_T4_type"/>
</dbReference>
<dbReference type="InterPro" id="IPR023346">
    <property type="entry name" value="Lysozyme-like_dom_sf"/>
</dbReference>